<proteinExistence type="predicted"/>
<dbReference type="EC" id="4.3.3.7" evidence="1"/>
<keyword evidence="2" id="KW-1185">Reference proteome</keyword>
<organism evidence="1 2">
    <name type="scientific">Anoxybacterium hadale</name>
    <dbReference type="NCBI Taxonomy" id="3408580"/>
    <lineage>
        <taxon>Bacteria</taxon>
        <taxon>Bacillati</taxon>
        <taxon>Bacillota</taxon>
        <taxon>Clostridia</taxon>
        <taxon>Peptostreptococcales</taxon>
        <taxon>Anaerovoracaceae</taxon>
        <taxon>Anoxybacterium</taxon>
    </lineage>
</organism>
<reference evidence="1" key="1">
    <citation type="submission" date="2019-08" db="EMBL/GenBank/DDBJ databases">
        <title>Genome sequence of Clostridiales bacterium MT110.</title>
        <authorList>
            <person name="Cao J."/>
        </authorList>
    </citation>
    <scope>NUCLEOTIDE SEQUENCE</scope>
    <source>
        <strain evidence="1">MT110</strain>
    </source>
</reference>
<sequence>MTLFTGAGTAIVTPFKDGAVDYPSLGQLIDWQISQEIDAIVVCGTTGEASTLNDKEHIETVQYTIEKVNGRVPVIAGAGSNDTAHAIYMSQELEALGADGLLQVTPYYNKCTQKGLIEHFTKIADSVSIPIILYSVAGRTGVNISPSTVFELAKHPKVAGIKEASGNISQVVEIAKCVSNDFALYSGNDDMIVPLLSVGGVGVISTVSNIVPKDTHQMVMNYLYGDTKEASKLQLSMKHLIDAMFVEVNPIPIKAALALMGKIRMEYRLPLCPPDEKSMDLIKKELTLYGLI</sequence>
<keyword evidence="1" id="KW-0456">Lyase</keyword>
<dbReference type="Proteomes" id="UP000594014">
    <property type="component" value="Chromosome"/>
</dbReference>
<evidence type="ECO:0000313" key="1">
    <source>
        <dbReference type="EMBL" id="QOX62791.1"/>
    </source>
</evidence>
<protein>
    <submittedName>
        <fullName evidence="1">4-hydroxy-tetrahydrodipicolinate synthase</fullName>
        <ecNumber evidence="1">4.3.3.7</ecNumber>
    </submittedName>
</protein>
<dbReference type="EMBL" id="CP042469">
    <property type="protein sequence ID" value="QOX62791.1"/>
    <property type="molecule type" value="Genomic_DNA"/>
</dbReference>
<gene>
    <name evidence="1" type="ORF">FRZ06_05240</name>
</gene>
<evidence type="ECO:0000313" key="2">
    <source>
        <dbReference type="Proteomes" id="UP000594014"/>
    </source>
</evidence>
<accession>A0ACD1A8Y0</accession>
<name>A0ACD1A8Y0_9FIRM</name>